<evidence type="ECO:0000313" key="14">
    <source>
        <dbReference type="Proteomes" id="UP000008743"/>
    </source>
</evidence>
<proteinExistence type="predicted"/>
<dbReference type="SUPFAM" id="SSF52058">
    <property type="entry name" value="L domain-like"/>
    <property type="match status" value="1"/>
</dbReference>
<dbReference type="Pfam" id="PF13855">
    <property type="entry name" value="LRR_8"/>
    <property type="match status" value="2"/>
</dbReference>
<keyword evidence="6 13" id="KW-0418">Kinase</keyword>
<evidence type="ECO:0000256" key="11">
    <source>
        <dbReference type="SAM" id="Phobius"/>
    </source>
</evidence>
<evidence type="ECO:0000256" key="3">
    <source>
        <dbReference type="ARBA" id="ARBA00022679"/>
    </source>
</evidence>
<keyword evidence="9" id="KW-0829">Tyrosine-protein kinase</keyword>
<dbReference type="GO" id="GO:0004714">
    <property type="term" value="F:transmembrane receptor protein tyrosine kinase activity"/>
    <property type="evidence" value="ECO:0007669"/>
    <property type="project" value="TreeGrafter"/>
</dbReference>
<feature type="region of interest" description="Disordered" evidence="10">
    <location>
        <begin position="402"/>
        <end position="422"/>
    </location>
</feature>
<protein>
    <submittedName>
        <fullName evidence="13">TKL protein kinase</fullName>
    </submittedName>
</protein>
<dbReference type="Pfam" id="PF07714">
    <property type="entry name" value="PK_Tyr_Ser-Thr"/>
    <property type="match status" value="1"/>
</dbReference>
<gene>
    <name evidence="13" type="ORF">CAOG_009045</name>
</gene>
<dbReference type="PROSITE" id="PS51450">
    <property type="entry name" value="LRR"/>
    <property type="match status" value="1"/>
</dbReference>
<dbReference type="InterPro" id="IPR032675">
    <property type="entry name" value="LRR_dom_sf"/>
</dbReference>
<keyword evidence="7" id="KW-0067">ATP-binding</keyword>
<dbReference type="Gene3D" id="1.10.510.10">
    <property type="entry name" value="Transferase(Phosphotransferase) domain 1"/>
    <property type="match status" value="1"/>
</dbReference>
<dbReference type="GO" id="GO:0005524">
    <property type="term" value="F:ATP binding"/>
    <property type="evidence" value="ECO:0007669"/>
    <property type="project" value="UniProtKB-KW"/>
</dbReference>
<dbReference type="InterPro" id="IPR008266">
    <property type="entry name" value="Tyr_kinase_AS"/>
</dbReference>
<evidence type="ECO:0000313" key="13">
    <source>
        <dbReference type="EMBL" id="KJE96902.1"/>
    </source>
</evidence>
<name>A0A0D2VYS7_CAPO3</name>
<dbReference type="SMART" id="SM00369">
    <property type="entry name" value="LRR_TYP"/>
    <property type="match status" value="5"/>
</dbReference>
<dbReference type="InterPro" id="IPR001245">
    <property type="entry name" value="Ser-Thr/Tyr_kinase_cat_dom"/>
</dbReference>
<dbReference type="PhylomeDB" id="A0A0D2VYS7"/>
<dbReference type="Proteomes" id="UP000008743">
    <property type="component" value="Unassembled WGS sequence"/>
</dbReference>
<keyword evidence="2" id="KW-0433">Leucine-rich repeat</keyword>
<dbReference type="PRINTS" id="PR00109">
    <property type="entry name" value="TYRKINASE"/>
</dbReference>
<dbReference type="GO" id="GO:0005886">
    <property type="term" value="C:plasma membrane"/>
    <property type="evidence" value="ECO:0007669"/>
    <property type="project" value="TreeGrafter"/>
</dbReference>
<dbReference type="SUPFAM" id="SSF56112">
    <property type="entry name" value="Protein kinase-like (PK-like)"/>
    <property type="match status" value="1"/>
</dbReference>
<dbReference type="STRING" id="595528.A0A0D2VYS7"/>
<dbReference type="GO" id="GO:0050793">
    <property type="term" value="P:regulation of developmental process"/>
    <property type="evidence" value="ECO:0007669"/>
    <property type="project" value="UniProtKB-ARBA"/>
</dbReference>
<dbReference type="InterPro" id="IPR050122">
    <property type="entry name" value="RTK"/>
</dbReference>
<dbReference type="eggNOG" id="KOG1026">
    <property type="taxonomic scope" value="Eukaryota"/>
</dbReference>
<dbReference type="InterPro" id="IPR020635">
    <property type="entry name" value="Tyr_kinase_cat_dom"/>
</dbReference>
<evidence type="ECO:0000256" key="10">
    <source>
        <dbReference type="SAM" id="MobiDB-lite"/>
    </source>
</evidence>
<dbReference type="GO" id="GO:0043235">
    <property type="term" value="C:receptor complex"/>
    <property type="evidence" value="ECO:0007669"/>
    <property type="project" value="TreeGrafter"/>
</dbReference>
<evidence type="ECO:0000256" key="2">
    <source>
        <dbReference type="ARBA" id="ARBA00022614"/>
    </source>
</evidence>
<dbReference type="InterPro" id="IPR011009">
    <property type="entry name" value="Kinase-like_dom_sf"/>
</dbReference>
<dbReference type="GO" id="GO:0048468">
    <property type="term" value="P:cell development"/>
    <property type="evidence" value="ECO:0007669"/>
    <property type="project" value="UniProtKB-ARBA"/>
</dbReference>
<dbReference type="PANTHER" id="PTHR24416">
    <property type="entry name" value="TYROSINE-PROTEIN KINASE RECEPTOR"/>
    <property type="match status" value="1"/>
</dbReference>
<dbReference type="EMBL" id="KE346372">
    <property type="protein sequence ID" value="KJE96902.1"/>
    <property type="molecule type" value="Genomic_DNA"/>
</dbReference>
<feature type="transmembrane region" description="Helical" evidence="11">
    <location>
        <begin position="457"/>
        <end position="479"/>
    </location>
</feature>
<keyword evidence="5" id="KW-0547">Nucleotide-binding</keyword>
<evidence type="ECO:0000259" key="12">
    <source>
        <dbReference type="PROSITE" id="PS50011"/>
    </source>
</evidence>
<dbReference type="InterPro" id="IPR001611">
    <property type="entry name" value="Leu-rich_rpt"/>
</dbReference>
<dbReference type="InParanoid" id="A0A0D2VYS7"/>
<dbReference type="FunFam" id="1.10.510.10:FF:001512">
    <property type="entry name" value="Receptor tyrosine-protein kinase erbB-2"/>
    <property type="match status" value="1"/>
</dbReference>
<evidence type="ECO:0000256" key="6">
    <source>
        <dbReference type="ARBA" id="ARBA00022777"/>
    </source>
</evidence>
<dbReference type="PROSITE" id="PS50011">
    <property type="entry name" value="PROTEIN_KINASE_DOM"/>
    <property type="match status" value="1"/>
</dbReference>
<feature type="compositionally biased region" description="Polar residues" evidence="10">
    <location>
        <begin position="406"/>
        <end position="422"/>
    </location>
</feature>
<comment type="subcellular location">
    <subcellularLocation>
        <location evidence="1">Endomembrane system</location>
    </subcellularLocation>
</comment>
<sequence>MPSPSLRPQQWRQRTVSTNALFASLVLVVAAGWMHSLPSAFAYENACNVCNCYAFTVERCDPMLDYIPLNIPAAATELDFSDTMITSIDSSSFGASILGSVRKLRIANAQLANLPVNTFSHLPNLELLDLSDNQWLTIFPSGALQSNTNLKELRLAQTGISSLQSNSLSVFPLLKVVQLSYLQITTLPTGLLSGLSQLEELYLDSIDISVIPPGFFDSNTQLTVLDISYSKLTTVPTTQLNVLANLELLYLQNNDLTAIPPGVFSQLASLEILFPRVRGFCCERICLQSKRFSPIGIVRSVDGILRVQGVNCFGNVSRYGFCAIGNVSRYVSSASAASAASVTSAQSVTSVQSSASVASVALVSSASAASVASAASANSLISVDFVVSVDSVVSVASVRSIGGGSTTATPAPSAVQSPTHVLSSARDGSSAASVASSSSASLALPPQSDQASSSSSAIVGAAVGIVLLVLIAVVAFVLYRRHKRRLQPFGSRISLQKSDSTLVPMQAVGFPSSQSQSQSEVYASPNQVESAYATVGQRVYSNDPPKPSPEYAYATSPGRIYSDIVTETTSLRQGLVLGAKLGSGAFGVVLRGQLPSNLVPKDAKYLLADERQPHLDVAVKTIPSDADPKSRREFIEEARMMARFDNPNVVRAICSLLEAEPLLCVLELMPFGDLRGVLQKSIKVQVSWTRAESAHALAQVARGLDYLEQIRFVHRDIAARNCLVGANLAVKISDFGLSRAIAEESDYYRMETKGRLPVKWMAPECLLYRKFTHQSDVWAFGVLAWEVYSYGASPYGNQKGPEILAQVEGGFRLQKPAGCADVDFEQVFNCWNREPLSRPSFAALSAYFAQVALNTPVRDIGLLVSS</sequence>
<keyword evidence="14" id="KW-1185">Reference proteome</keyword>
<evidence type="ECO:0000256" key="9">
    <source>
        <dbReference type="ARBA" id="ARBA00023137"/>
    </source>
</evidence>
<evidence type="ECO:0000256" key="8">
    <source>
        <dbReference type="ARBA" id="ARBA00023136"/>
    </source>
</evidence>
<dbReference type="GO" id="GO:0012505">
    <property type="term" value="C:endomembrane system"/>
    <property type="evidence" value="ECO:0007669"/>
    <property type="project" value="UniProtKB-SubCell"/>
</dbReference>
<dbReference type="AlphaFoldDB" id="A0A0D2VYS7"/>
<keyword evidence="4" id="KW-0677">Repeat</keyword>
<dbReference type="GO" id="GO:0007169">
    <property type="term" value="P:cell surface receptor protein tyrosine kinase signaling pathway"/>
    <property type="evidence" value="ECO:0007669"/>
    <property type="project" value="TreeGrafter"/>
</dbReference>
<accession>A0A0D2VYS7</accession>
<dbReference type="CDD" id="cd00192">
    <property type="entry name" value="PTKc"/>
    <property type="match status" value="1"/>
</dbReference>
<keyword evidence="8 11" id="KW-0472">Membrane</keyword>
<evidence type="ECO:0000256" key="5">
    <source>
        <dbReference type="ARBA" id="ARBA00022741"/>
    </source>
</evidence>
<dbReference type="InterPro" id="IPR003591">
    <property type="entry name" value="Leu-rich_rpt_typical-subtyp"/>
</dbReference>
<dbReference type="Gene3D" id="1.20.5.510">
    <property type="entry name" value="Single helix bin"/>
    <property type="match status" value="1"/>
</dbReference>
<dbReference type="SMART" id="SM00219">
    <property type="entry name" value="TyrKc"/>
    <property type="match status" value="1"/>
</dbReference>
<evidence type="ECO:0000256" key="1">
    <source>
        <dbReference type="ARBA" id="ARBA00004308"/>
    </source>
</evidence>
<keyword evidence="3" id="KW-0808">Transferase</keyword>
<dbReference type="InterPro" id="IPR000719">
    <property type="entry name" value="Prot_kinase_dom"/>
</dbReference>
<dbReference type="Gene3D" id="3.30.200.20">
    <property type="entry name" value="Phosphorylase Kinase, domain 1"/>
    <property type="match status" value="1"/>
</dbReference>
<dbReference type="PROSITE" id="PS00109">
    <property type="entry name" value="PROTEIN_KINASE_TYR"/>
    <property type="match status" value="1"/>
</dbReference>
<organism evidence="13 14">
    <name type="scientific">Capsaspora owczarzaki (strain ATCC 30864)</name>
    <dbReference type="NCBI Taxonomy" id="595528"/>
    <lineage>
        <taxon>Eukaryota</taxon>
        <taxon>Filasterea</taxon>
        <taxon>Capsaspora</taxon>
    </lineage>
</organism>
<evidence type="ECO:0000256" key="7">
    <source>
        <dbReference type="ARBA" id="ARBA00022840"/>
    </source>
</evidence>
<dbReference type="PANTHER" id="PTHR24416:SF611">
    <property type="entry name" value="TYROSINE-PROTEIN KINASE TRANSMEMBRANE RECEPTOR ROR"/>
    <property type="match status" value="1"/>
</dbReference>
<dbReference type="Gene3D" id="3.80.10.10">
    <property type="entry name" value="Ribonuclease Inhibitor"/>
    <property type="match status" value="1"/>
</dbReference>
<dbReference type="OrthoDB" id="4062651at2759"/>
<evidence type="ECO:0000256" key="4">
    <source>
        <dbReference type="ARBA" id="ARBA00022737"/>
    </source>
</evidence>
<reference evidence="14" key="1">
    <citation type="submission" date="2011-02" db="EMBL/GenBank/DDBJ databases">
        <title>The Genome Sequence of Capsaspora owczarzaki ATCC 30864.</title>
        <authorList>
            <person name="Russ C."/>
            <person name="Cuomo C."/>
            <person name="Burger G."/>
            <person name="Gray M.W."/>
            <person name="Holland P.W.H."/>
            <person name="King N."/>
            <person name="Lang F.B.F."/>
            <person name="Roger A.J."/>
            <person name="Ruiz-Trillo I."/>
            <person name="Young S.K."/>
            <person name="Zeng Q."/>
            <person name="Gargeya S."/>
            <person name="Alvarado L."/>
            <person name="Berlin A."/>
            <person name="Chapman S.B."/>
            <person name="Chen Z."/>
            <person name="Freedman E."/>
            <person name="Gellesch M."/>
            <person name="Goldberg J."/>
            <person name="Griggs A."/>
            <person name="Gujja S."/>
            <person name="Heilman E."/>
            <person name="Heiman D."/>
            <person name="Howarth C."/>
            <person name="Mehta T."/>
            <person name="Neiman D."/>
            <person name="Pearson M."/>
            <person name="Roberts A."/>
            <person name="Saif S."/>
            <person name="Shea T."/>
            <person name="Shenoy N."/>
            <person name="Sisk P."/>
            <person name="Stolte C."/>
            <person name="Sykes S."/>
            <person name="White J."/>
            <person name="Yandava C."/>
            <person name="Haas B."/>
            <person name="Nusbaum C."/>
            <person name="Birren B."/>
        </authorList>
    </citation>
    <scope>NUCLEOTIDE SEQUENCE</scope>
    <source>
        <strain evidence="14">ATCC 30864</strain>
    </source>
</reference>
<keyword evidence="11" id="KW-0812">Transmembrane</keyword>
<keyword evidence="11" id="KW-1133">Transmembrane helix</keyword>
<feature type="domain" description="Protein kinase" evidence="12">
    <location>
        <begin position="575"/>
        <end position="848"/>
    </location>
</feature>